<reference evidence="3" key="1">
    <citation type="submission" date="2014-03" db="EMBL/GenBank/DDBJ databases">
        <authorList>
            <person name="Aksoy S."/>
            <person name="Warren W."/>
            <person name="Wilson R.K."/>
        </authorList>
    </citation>
    <scope>NUCLEOTIDE SEQUENCE [LARGE SCALE GENOMIC DNA]</scope>
    <source>
        <strain evidence="3">IAEA</strain>
    </source>
</reference>
<organism evidence="2 3">
    <name type="scientific">Glossina pallidipes</name>
    <name type="common">Tsetse fly</name>
    <dbReference type="NCBI Taxonomy" id="7398"/>
    <lineage>
        <taxon>Eukaryota</taxon>
        <taxon>Metazoa</taxon>
        <taxon>Ecdysozoa</taxon>
        <taxon>Arthropoda</taxon>
        <taxon>Hexapoda</taxon>
        <taxon>Insecta</taxon>
        <taxon>Pterygota</taxon>
        <taxon>Neoptera</taxon>
        <taxon>Endopterygota</taxon>
        <taxon>Diptera</taxon>
        <taxon>Brachycera</taxon>
        <taxon>Muscomorpha</taxon>
        <taxon>Hippoboscoidea</taxon>
        <taxon>Glossinidae</taxon>
        <taxon>Glossina</taxon>
    </lineage>
</organism>
<dbReference type="VEuPathDB" id="VectorBase:GPAI042353"/>
<feature type="transmembrane region" description="Helical" evidence="1">
    <location>
        <begin position="122"/>
        <end position="155"/>
    </location>
</feature>
<name>A0A1B0ADM5_GLOPL</name>
<dbReference type="EnsemblMetazoa" id="GPAI042353-RA">
    <property type="protein sequence ID" value="GPAI042353-PA"/>
    <property type="gene ID" value="GPAI042353"/>
</dbReference>
<reference evidence="2" key="2">
    <citation type="submission" date="2020-05" db="UniProtKB">
        <authorList>
            <consortium name="EnsemblMetazoa"/>
        </authorList>
    </citation>
    <scope>IDENTIFICATION</scope>
    <source>
        <strain evidence="2">IAEA</strain>
    </source>
</reference>
<sequence length="161" mass="16796">MRIIFLKHYESPSGLSLSIDNHTNATLLSKDKWFSNSFSMTSWIVPYHVMQNAAFAAATEASRSIFCCFLAANAALPEALADDCGTTTAVEPVAVCEALVLRLAAVCGIAKRAGCLDCCCVAVAVAVVVVIVVVAAAATAAAGAAAVVLLLLLLVKFKWCD</sequence>
<dbReference type="AlphaFoldDB" id="A0A1B0ADM5"/>
<evidence type="ECO:0000256" key="1">
    <source>
        <dbReference type="SAM" id="Phobius"/>
    </source>
</evidence>
<keyword evidence="1" id="KW-1133">Transmembrane helix</keyword>
<keyword evidence="3" id="KW-1185">Reference proteome</keyword>
<proteinExistence type="predicted"/>
<evidence type="ECO:0000313" key="3">
    <source>
        <dbReference type="Proteomes" id="UP000092445"/>
    </source>
</evidence>
<keyword evidence="1" id="KW-0472">Membrane</keyword>
<dbReference type="Proteomes" id="UP000092445">
    <property type="component" value="Unassembled WGS sequence"/>
</dbReference>
<evidence type="ECO:0000313" key="2">
    <source>
        <dbReference type="EnsemblMetazoa" id="GPAI042353-PA"/>
    </source>
</evidence>
<accession>A0A1B0ADM5</accession>
<protein>
    <submittedName>
        <fullName evidence="2">Uncharacterized protein</fullName>
    </submittedName>
</protein>
<keyword evidence="1" id="KW-0812">Transmembrane</keyword>